<organism evidence="2 3">
    <name type="scientific">Lipingzhangella halophila</name>
    <dbReference type="NCBI Taxonomy" id="1783352"/>
    <lineage>
        <taxon>Bacteria</taxon>
        <taxon>Bacillati</taxon>
        <taxon>Actinomycetota</taxon>
        <taxon>Actinomycetes</taxon>
        <taxon>Streptosporangiales</taxon>
        <taxon>Nocardiopsidaceae</taxon>
        <taxon>Lipingzhangella</taxon>
    </lineage>
</organism>
<gene>
    <name evidence="2" type="ORF">F4561_000287</name>
</gene>
<name>A0A7W7RCI2_9ACTN</name>
<dbReference type="EMBL" id="JACHJT010000001">
    <property type="protein sequence ID" value="MBB4929467.1"/>
    <property type="molecule type" value="Genomic_DNA"/>
</dbReference>
<proteinExistence type="predicted"/>
<dbReference type="InterPro" id="IPR036291">
    <property type="entry name" value="NAD(P)-bd_dom_sf"/>
</dbReference>
<evidence type="ECO:0000256" key="1">
    <source>
        <dbReference type="SAM" id="MobiDB-lite"/>
    </source>
</evidence>
<protein>
    <submittedName>
        <fullName evidence="2">NAD(P)-dependent dehydrogenase (Short-subunit alcohol dehydrogenase family)</fullName>
    </submittedName>
</protein>
<keyword evidence="3" id="KW-1185">Reference proteome</keyword>
<reference evidence="2 3" key="1">
    <citation type="submission" date="2020-08" db="EMBL/GenBank/DDBJ databases">
        <title>Sequencing the genomes of 1000 actinobacteria strains.</title>
        <authorList>
            <person name="Klenk H.-P."/>
        </authorList>
    </citation>
    <scope>NUCLEOTIDE SEQUENCE [LARGE SCALE GENOMIC DNA]</scope>
    <source>
        <strain evidence="2 3">DSM 102030</strain>
    </source>
</reference>
<feature type="region of interest" description="Disordered" evidence="1">
    <location>
        <begin position="1"/>
        <end position="28"/>
    </location>
</feature>
<sequence>MTEKRWGDLGWSSAAGGRQLRRSPDADSGVFVVGDPVPGYAGSGRLNGQRALVVGGVMDGAGSGRIAAVALAKEGAAVAVADRTGRAGLPGAWPLDHQGQQDALLATTRLLGAIGARTLAIHCDLDTEGGCREAVAHTALEFGAIDTLVVCANAAAERDGPVDSTAWLVQAARVFMVAGASVIVPAPEPRAGSPGPGPAAATAGAAPLPAPLAAALRERRIRVGGVAAEHADAAAVAAEYVSLASAERVRV</sequence>
<dbReference type="RefSeq" id="WP_184573968.1">
    <property type="nucleotide sequence ID" value="NZ_JACHJT010000001.1"/>
</dbReference>
<comment type="caution">
    <text evidence="2">The sequence shown here is derived from an EMBL/GenBank/DDBJ whole genome shotgun (WGS) entry which is preliminary data.</text>
</comment>
<dbReference type="Proteomes" id="UP000523007">
    <property type="component" value="Unassembled WGS sequence"/>
</dbReference>
<dbReference type="AlphaFoldDB" id="A0A7W7RCI2"/>
<dbReference type="SUPFAM" id="SSF51735">
    <property type="entry name" value="NAD(P)-binding Rossmann-fold domains"/>
    <property type="match status" value="1"/>
</dbReference>
<evidence type="ECO:0000313" key="3">
    <source>
        <dbReference type="Proteomes" id="UP000523007"/>
    </source>
</evidence>
<dbReference type="Gene3D" id="3.40.50.720">
    <property type="entry name" value="NAD(P)-binding Rossmann-like Domain"/>
    <property type="match status" value="1"/>
</dbReference>
<evidence type="ECO:0000313" key="2">
    <source>
        <dbReference type="EMBL" id="MBB4929467.1"/>
    </source>
</evidence>
<accession>A0A7W7RCI2</accession>